<dbReference type="PANTHER" id="PTHR42735:SF4">
    <property type="entry name" value="PYRIDOXAL PHOSPHATE-DEPENDENT DECARBOXYLASE FAMILY PROTEIN"/>
    <property type="match status" value="1"/>
</dbReference>
<dbReference type="GO" id="GO:0019752">
    <property type="term" value="P:carboxylic acid metabolic process"/>
    <property type="evidence" value="ECO:0007669"/>
    <property type="project" value="InterPro"/>
</dbReference>
<proteinExistence type="predicted"/>
<keyword evidence="6" id="KW-1185">Reference proteome</keyword>
<dbReference type="GO" id="GO:0016830">
    <property type="term" value="F:carbon-carbon lyase activity"/>
    <property type="evidence" value="ECO:0007669"/>
    <property type="project" value="InterPro"/>
</dbReference>
<dbReference type="OMA" id="LSWGHIT"/>
<dbReference type="InterPro" id="IPR002129">
    <property type="entry name" value="PyrdxlP-dep_de-COase"/>
</dbReference>
<dbReference type="Proteomes" id="UP000001593">
    <property type="component" value="Unassembled WGS sequence"/>
</dbReference>
<evidence type="ECO:0000256" key="3">
    <source>
        <dbReference type="ARBA" id="ARBA00023239"/>
    </source>
</evidence>
<dbReference type="InterPro" id="IPR015421">
    <property type="entry name" value="PyrdxlP-dep_Trfase_major"/>
</dbReference>
<dbReference type="Pfam" id="PF00282">
    <property type="entry name" value="Pyridoxal_deC"/>
    <property type="match status" value="1"/>
</dbReference>
<dbReference type="SUPFAM" id="SSF53383">
    <property type="entry name" value="PLP-dependent transferases"/>
    <property type="match status" value="1"/>
</dbReference>
<dbReference type="STRING" id="45351.A7S7J3"/>
<evidence type="ECO:0000313" key="6">
    <source>
        <dbReference type="Proteomes" id="UP000001593"/>
    </source>
</evidence>
<dbReference type="InterPro" id="IPR050477">
    <property type="entry name" value="GrpII_AminoAcid_Decarb"/>
</dbReference>
<reference evidence="5 6" key="1">
    <citation type="journal article" date="2007" name="Science">
        <title>Sea anemone genome reveals ancestral eumetazoan gene repertoire and genomic organization.</title>
        <authorList>
            <person name="Putnam N.H."/>
            <person name="Srivastava M."/>
            <person name="Hellsten U."/>
            <person name="Dirks B."/>
            <person name="Chapman J."/>
            <person name="Salamov A."/>
            <person name="Terry A."/>
            <person name="Shapiro H."/>
            <person name="Lindquist E."/>
            <person name="Kapitonov V.V."/>
            <person name="Jurka J."/>
            <person name="Genikhovich G."/>
            <person name="Grigoriev I.V."/>
            <person name="Lucas S.M."/>
            <person name="Steele R.E."/>
            <person name="Finnerty J.R."/>
            <person name="Technau U."/>
            <person name="Martindale M.Q."/>
            <person name="Rokhsar D.S."/>
        </authorList>
    </citation>
    <scope>NUCLEOTIDE SEQUENCE [LARGE SCALE GENOMIC DNA]</scope>
    <source>
        <strain evidence="6">CH2 X CH6</strain>
    </source>
</reference>
<keyword evidence="2 4" id="KW-0663">Pyridoxal phosphate</keyword>
<organism evidence="5 6">
    <name type="scientific">Nematostella vectensis</name>
    <name type="common">Starlet sea anemone</name>
    <dbReference type="NCBI Taxonomy" id="45351"/>
    <lineage>
        <taxon>Eukaryota</taxon>
        <taxon>Metazoa</taxon>
        <taxon>Cnidaria</taxon>
        <taxon>Anthozoa</taxon>
        <taxon>Hexacorallia</taxon>
        <taxon>Actiniaria</taxon>
        <taxon>Edwardsiidae</taxon>
        <taxon>Nematostella</taxon>
    </lineage>
</organism>
<protein>
    <submittedName>
        <fullName evidence="5">Uncharacterized protein</fullName>
    </submittedName>
</protein>
<dbReference type="PhylomeDB" id="A7S7J3"/>
<sequence>MYSHMKYPNFGRDDARKDKPWAKTGAYFLGPNAENGNVFKRQMVEAIDGHIKFRMNYFPQDPDFITDEMRDAPSYQEVIRKMTKEINNMHSELRKSIPFFSSRYKGHVIWDTLMAANLGYMVAFMYNQNNCVAEVSTVTSKFEVGVGRDLCTTIDFDPDKAMGHIVAGGTVANIEAMWAARNVKFYPLGLCDAIRNEEVLAKAKGYKVFLPHRNEYVAITDCTTWELLNLDVDTILDLPDKVSAMCGMTSSDLLEVLTNYGYDAIGIQNFCARHGLKQNPCVLAPTTAHVSLYKGCTILGMGKGNLITIPVDENARMCVKGLRHLLEDKLANRIPVVSVIAIMGTTEMSAVDPLTDILDLRNEMRRRGLNFMIHADGAWGGYFCTMLRTPPKPEDDGGEYPEWFVPEMHLSNYTTKQLSAIPHLDTITIDPHKSGFCPYPGGAICYRDKRINSFLGITNKVSYLHGSLNLGDVGIEGSKPGAAAAGIIMAHRVVGLHKNGYGRILAECTFTSKLLYCLWTCLGQDDDPFFVVPTKPLPPDRTRVEHIKFMRTRILNRTNEELAQDAEAMEYLREIGPDTMIPCFSFNLKNNSDVNLCNDLVQAVFKDLCMSDDRVSSYRFPMLVTASTYAHHEHSISLRKYKKRLGLDPYDTTGVKYIITTCMDPWATSIDFVDDLGAIMRNAILNAIGTKLKAIL</sequence>
<dbReference type="Gene3D" id="3.40.640.10">
    <property type="entry name" value="Type I PLP-dependent aspartate aminotransferase-like (Major domain)"/>
    <property type="match status" value="1"/>
</dbReference>
<dbReference type="HOGENOM" id="CLU_005446_2_0_1"/>
<evidence type="ECO:0000256" key="1">
    <source>
        <dbReference type="ARBA" id="ARBA00001933"/>
    </source>
</evidence>
<dbReference type="AlphaFoldDB" id="A7S7J3"/>
<comment type="cofactor">
    <cofactor evidence="1 4">
        <name>pyridoxal 5'-phosphate</name>
        <dbReference type="ChEBI" id="CHEBI:597326"/>
    </cofactor>
</comment>
<dbReference type="GO" id="GO:0030170">
    <property type="term" value="F:pyridoxal phosphate binding"/>
    <property type="evidence" value="ECO:0007669"/>
    <property type="project" value="InterPro"/>
</dbReference>
<name>A7S7J3_NEMVE</name>
<feature type="modified residue" description="N6-(pyridoxal phosphate)lysine" evidence="4">
    <location>
        <position position="433"/>
    </location>
</feature>
<keyword evidence="3" id="KW-0456">Lyase</keyword>
<dbReference type="eggNOG" id="KOG0629">
    <property type="taxonomic scope" value="Eukaryota"/>
</dbReference>
<dbReference type="PANTHER" id="PTHR42735">
    <property type="match status" value="1"/>
</dbReference>
<dbReference type="InterPro" id="IPR015424">
    <property type="entry name" value="PyrdxlP-dep_Trfase"/>
</dbReference>
<gene>
    <name evidence="5" type="ORF">NEMVEDRAFT_v1g208016</name>
</gene>
<accession>A7S7J3</accession>
<dbReference type="InParanoid" id="A7S7J3"/>
<evidence type="ECO:0000256" key="2">
    <source>
        <dbReference type="ARBA" id="ARBA00022898"/>
    </source>
</evidence>
<dbReference type="EMBL" id="DS469593">
    <property type="protein sequence ID" value="EDO40341.1"/>
    <property type="molecule type" value="Genomic_DNA"/>
</dbReference>
<evidence type="ECO:0000313" key="5">
    <source>
        <dbReference type="EMBL" id="EDO40341.1"/>
    </source>
</evidence>
<evidence type="ECO:0000256" key="4">
    <source>
        <dbReference type="PIRSR" id="PIRSR602129-50"/>
    </source>
</evidence>